<keyword evidence="1" id="KW-0812">Transmembrane</keyword>
<dbReference type="Proteomes" id="UP000198548">
    <property type="component" value="Unassembled WGS sequence"/>
</dbReference>
<proteinExistence type="predicted"/>
<evidence type="ECO:0000313" key="3">
    <source>
        <dbReference type="Proteomes" id="UP000198548"/>
    </source>
</evidence>
<sequence length="172" mass="19054">MTITLTRNPYVAGSLLKFKIWLNNKPVTKIALGEEKTITLPEDNSIIQIKQFSGKSNTLTVNDGDQVEISNGTGLRWMVLLAVLFVPIVTLLEALAIFISLLVAITCFFILLIKTDSLKLTKINNKFTPRQTLPFGFNQSTGICVTVSFSSLVPSGWSVVKTLKMMKIFLIT</sequence>
<dbReference type="AlphaFoldDB" id="A0A1H7VP07"/>
<gene>
    <name evidence="2" type="ORF">SAMN04488100_1264</name>
</gene>
<organism evidence="2 3">
    <name type="scientific">Alkalibacterium putridalgicola</name>
    <dbReference type="NCBI Taxonomy" id="426703"/>
    <lineage>
        <taxon>Bacteria</taxon>
        <taxon>Bacillati</taxon>
        <taxon>Bacillota</taxon>
        <taxon>Bacilli</taxon>
        <taxon>Lactobacillales</taxon>
        <taxon>Carnobacteriaceae</taxon>
        <taxon>Alkalibacterium</taxon>
    </lineage>
</organism>
<dbReference type="EMBL" id="FOBL01000026">
    <property type="protein sequence ID" value="SEM10754.1"/>
    <property type="molecule type" value="Genomic_DNA"/>
</dbReference>
<name>A0A1H7VP07_9LACT</name>
<reference evidence="2 3" key="1">
    <citation type="submission" date="2016-10" db="EMBL/GenBank/DDBJ databases">
        <authorList>
            <person name="de Groot N.N."/>
        </authorList>
    </citation>
    <scope>NUCLEOTIDE SEQUENCE [LARGE SCALE GENOMIC DNA]</scope>
    <source>
        <strain evidence="2 3">DSM 19182</strain>
    </source>
</reference>
<dbReference type="STRING" id="426703.SAMN04488100_1264"/>
<keyword evidence="1" id="KW-1133">Transmembrane helix</keyword>
<dbReference type="RefSeq" id="WP_091488987.1">
    <property type="nucleotide sequence ID" value="NZ_BJUX01000024.1"/>
</dbReference>
<keyword evidence="1" id="KW-0472">Membrane</keyword>
<dbReference type="OrthoDB" id="2389766at2"/>
<evidence type="ECO:0000313" key="2">
    <source>
        <dbReference type="EMBL" id="SEM10754.1"/>
    </source>
</evidence>
<accession>A0A1H7VP07</accession>
<protein>
    <submittedName>
        <fullName evidence="2">Uncharacterized protein</fullName>
    </submittedName>
</protein>
<feature type="transmembrane region" description="Helical" evidence="1">
    <location>
        <begin position="80"/>
        <end position="113"/>
    </location>
</feature>
<evidence type="ECO:0000256" key="1">
    <source>
        <dbReference type="SAM" id="Phobius"/>
    </source>
</evidence>